<dbReference type="EMBL" id="KB446574">
    <property type="protein sequence ID" value="EME76812.1"/>
    <property type="molecule type" value="Genomic_DNA"/>
</dbReference>
<accession>M3AH43</accession>
<sequence>MEATDLVHDRDVLRLIFRVMTSVLGVGGMGGLGGRVLGSVWDKHVTSVVGFNASFQGRGVRRVSIYQLSEYVTGIWALLAGTNHDAIGVCSAMSSSTGDSIVSVAVFCDDAPGAVLWQMLRLRWRRREMTSPPQREAAGSKLAIINGTTSSTRWAKYALSQSPLALGQRYVRRNHSLGHRRRDHYAPRIPRAARLKTYSILRSAMSVLCVVALGYRIVYGPHSSLLSNEPAPVVDASTSATPTPASTSAFLSDTCVPKPTSGVIIEIINSLKIDPSLPASESSIVKVTLEEFTADSYALPSYHYAADQAGARLLQHLLLRFLANTADGDLSKNLDEGLAEALQESRRCQAAYDRLHGKDSKFVDVVKMDIQTVIGEGQAKVTALLKASRRTVCTTLERVEVDRFETVEVGGGRRKSVKAGIMRGWSSPRITSQGKAVQNHCSANKIFTRPLLHLDHSIPAAICQVCHLSGLCIHFHFHSLCRVGFLLLSPRYLYSTLDTNEPILSVMILHSRWLSIPAKKRRSRKMDNALGAKMEGCSLGTAEGREANNKTFWGLRALLDYNLHLIARNRSFSFFYQKLHLAFYKSVAYSVHIQNVARIDDVVKGRMQRSISVCGAQILLVVCVIEDVAAALHWVAPSRSTYVSFLNAIDHLHLKHLQSRGHVGSSADAGIARVGSLEGPAVGEIMGLVTFHPEVTATVARFVPVQTCSADSSDDALACRQWGCAIAPSSITRSPRSTVSRPDDDSFTDPGPYRRPCPHQAWLAMDNNDAAIRQLHTELSSISNSEATAGSELLELIFTHVLDARFSSDHKHFKIVPDPSKSVSPGLQQSQQTTVRVRASWSVELPFIPRARLLAIMILCVAMLSKSTSGSGKANLRYSNIGAQLGDCLYISDAVSQAYERLTWSLLKPLKASPGPFSFRREPSPVFEPSSSGSAGACYGALLGPAQISYVGAYAGVGDEIEDEIDLIEALRGAPRSAAVPRRAATPLGLRAANLIASGAHAGSSSLLVVADKGEERTAGDGFHLPGCYGSQVLEEDVRIRRLSLYFLRRVSLCRRNCFCRLLFYNFFLPNQPSGALFSVGCPQLCGLGSGDRRCRVANKPEVLLLRVRFHRAILNLAPTLSLKVIVIFIFISVTTPFTLRRVRPGPVFLHTFVPLKNALCDRLPPLARRSALLLSFSRRSQFAKDISTFHGEIAFDQVTTHLP</sequence>
<dbReference type="RefSeq" id="XP_007932590.1">
    <property type="nucleotide sequence ID" value="XM_007934399.1"/>
</dbReference>
<reference evidence="3 4" key="1">
    <citation type="journal article" date="2012" name="PLoS Pathog.">
        <title>Diverse lifestyles and strategies of plant pathogenesis encoded in the genomes of eighteen Dothideomycetes fungi.</title>
        <authorList>
            <person name="Ohm R.A."/>
            <person name="Feau N."/>
            <person name="Henrissat B."/>
            <person name="Schoch C.L."/>
            <person name="Horwitz B.A."/>
            <person name="Barry K.W."/>
            <person name="Condon B.J."/>
            <person name="Copeland A.C."/>
            <person name="Dhillon B."/>
            <person name="Glaser F."/>
            <person name="Hesse C.N."/>
            <person name="Kosti I."/>
            <person name="LaButti K."/>
            <person name="Lindquist E.A."/>
            <person name="Lucas S."/>
            <person name="Salamov A.A."/>
            <person name="Bradshaw R.E."/>
            <person name="Ciuffetti L."/>
            <person name="Hamelin R.C."/>
            <person name="Kema G.H.J."/>
            <person name="Lawrence C."/>
            <person name="Scott J.A."/>
            <person name="Spatafora J.W."/>
            <person name="Turgeon B.G."/>
            <person name="de Wit P.J.G.M."/>
            <person name="Zhong S."/>
            <person name="Goodwin S.B."/>
            <person name="Grigoriev I.V."/>
        </authorList>
    </citation>
    <scope>NUCLEOTIDE SEQUENCE [LARGE SCALE GENOMIC DNA]</scope>
    <source>
        <strain evidence="3 4">CIRAD86</strain>
    </source>
</reference>
<keyword evidence="2" id="KW-0472">Membrane</keyword>
<organism evidence="3 4">
    <name type="scientific">Pseudocercospora fijiensis (strain CIRAD86)</name>
    <name type="common">Black leaf streak disease fungus</name>
    <name type="synonym">Mycosphaerella fijiensis</name>
    <dbReference type="NCBI Taxonomy" id="383855"/>
    <lineage>
        <taxon>Eukaryota</taxon>
        <taxon>Fungi</taxon>
        <taxon>Dikarya</taxon>
        <taxon>Ascomycota</taxon>
        <taxon>Pezizomycotina</taxon>
        <taxon>Dothideomycetes</taxon>
        <taxon>Dothideomycetidae</taxon>
        <taxon>Mycosphaerellales</taxon>
        <taxon>Mycosphaerellaceae</taxon>
        <taxon>Pseudocercospora</taxon>
    </lineage>
</organism>
<keyword evidence="4" id="KW-1185">Reference proteome</keyword>
<evidence type="ECO:0000313" key="3">
    <source>
        <dbReference type="EMBL" id="EME76812.1"/>
    </source>
</evidence>
<dbReference type="VEuPathDB" id="FungiDB:MYCFIDRAFT_180625"/>
<feature type="region of interest" description="Disordered" evidence="1">
    <location>
        <begin position="731"/>
        <end position="751"/>
    </location>
</feature>
<gene>
    <name evidence="3" type="ORF">MYCFIDRAFT_180625</name>
</gene>
<feature type="transmembrane region" description="Helical" evidence="2">
    <location>
        <begin position="1113"/>
        <end position="1134"/>
    </location>
</feature>
<dbReference type="Proteomes" id="UP000016932">
    <property type="component" value="Unassembled WGS sequence"/>
</dbReference>
<dbReference type="GeneID" id="19334458"/>
<dbReference type="AlphaFoldDB" id="M3AH43"/>
<dbReference type="HOGENOM" id="CLU_270412_0_0_1"/>
<name>M3AH43_PSEFD</name>
<evidence type="ECO:0000313" key="4">
    <source>
        <dbReference type="Proteomes" id="UP000016932"/>
    </source>
</evidence>
<evidence type="ECO:0000256" key="2">
    <source>
        <dbReference type="SAM" id="Phobius"/>
    </source>
</evidence>
<dbReference type="KEGG" id="pfj:MYCFIDRAFT_180625"/>
<evidence type="ECO:0000256" key="1">
    <source>
        <dbReference type="SAM" id="MobiDB-lite"/>
    </source>
</evidence>
<feature type="compositionally biased region" description="Polar residues" evidence="1">
    <location>
        <begin position="731"/>
        <end position="740"/>
    </location>
</feature>
<protein>
    <submittedName>
        <fullName evidence="3">Uncharacterized protein</fullName>
    </submittedName>
</protein>
<feature type="transmembrane region" description="Helical" evidence="2">
    <location>
        <begin position="200"/>
        <end position="219"/>
    </location>
</feature>
<keyword evidence="2" id="KW-1133">Transmembrane helix</keyword>
<feature type="transmembrane region" description="Helical" evidence="2">
    <location>
        <begin position="12"/>
        <end position="32"/>
    </location>
</feature>
<proteinExistence type="predicted"/>
<keyword evidence="2" id="KW-0812">Transmembrane</keyword>